<evidence type="ECO:0000313" key="3">
    <source>
        <dbReference type="EnsemblPlants" id="PNT73889"/>
    </source>
</evidence>
<sequence>MAGQVGSAVVSEITSRVVSKVLGIVNMQAAVNEKLRKLEMLCIKINSTVEASKKHRITGTYLLKWQEKLREAGTEGDEVLFGFRWRALNEASKSINNKIGTRRGQTYTKIAGSSIENYFRNASKMPLLSNNEEVQKLNSTVEMLEKLSADNEEFVRLVELEVLMGKERAPSKGKKPELVELEGLTGKDHAPAKGTKPEMLEKLSADNDKSSRLVELEILMGEEHGPRKGKKPVIISDHPLLQKEAQQRSNRKMALDSTK</sequence>
<evidence type="ECO:0008006" key="5">
    <source>
        <dbReference type="Google" id="ProtNLM"/>
    </source>
</evidence>
<protein>
    <recommendedName>
        <fullName evidence="5">Rx N-terminal domain-containing protein</fullName>
    </recommendedName>
</protein>
<feature type="region of interest" description="Disordered" evidence="1">
    <location>
        <begin position="221"/>
        <end position="259"/>
    </location>
</feature>
<feature type="region of interest" description="Disordered" evidence="1">
    <location>
        <begin position="184"/>
        <end position="207"/>
    </location>
</feature>
<dbReference type="Gramene" id="PNT73889">
    <property type="protein sequence ID" value="PNT73889"/>
    <property type="gene ID" value="BRADI_1g03672v3"/>
</dbReference>
<evidence type="ECO:0000256" key="1">
    <source>
        <dbReference type="SAM" id="MobiDB-lite"/>
    </source>
</evidence>
<dbReference type="Proteomes" id="UP000008810">
    <property type="component" value="Chromosome 1"/>
</dbReference>
<dbReference type="PANTHER" id="PTHR33377">
    <property type="entry name" value="OS10G0134700 PROTEIN-RELATED"/>
    <property type="match status" value="1"/>
</dbReference>
<reference evidence="2" key="2">
    <citation type="submission" date="2017-06" db="EMBL/GenBank/DDBJ databases">
        <title>WGS assembly of Brachypodium distachyon.</title>
        <authorList>
            <consortium name="The International Brachypodium Initiative"/>
            <person name="Lucas S."/>
            <person name="Harmon-Smith M."/>
            <person name="Lail K."/>
            <person name="Tice H."/>
            <person name="Grimwood J."/>
            <person name="Bruce D."/>
            <person name="Barry K."/>
            <person name="Shu S."/>
            <person name="Lindquist E."/>
            <person name="Wang M."/>
            <person name="Pitluck S."/>
            <person name="Vogel J.P."/>
            <person name="Garvin D.F."/>
            <person name="Mockler T.C."/>
            <person name="Schmutz J."/>
            <person name="Rokhsar D."/>
            <person name="Bevan M.W."/>
        </authorList>
    </citation>
    <scope>NUCLEOTIDE SEQUENCE</scope>
    <source>
        <strain evidence="2">Bd21</strain>
    </source>
</reference>
<dbReference type="InParanoid" id="A0A2K2DHZ0"/>
<dbReference type="OrthoDB" id="656226at2759"/>
<organism evidence="2">
    <name type="scientific">Brachypodium distachyon</name>
    <name type="common">Purple false brome</name>
    <name type="synonym">Trachynia distachya</name>
    <dbReference type="NCBI Taxonomy" id="15368"/>
    <lineage>
        <taxon>Eukaryota</taxon>
        <taxon>Viridiplantae</taxon>
        <taxon>Streptophyta</taxon>
        <taxon>Embryophyta</taxon>
        <taxon>Tracheophyta</taxon>
        <taxon>Spermatophyta</taxon>
        <taxon>Magnoliopsida</taxon>
        <taxon>Liliopsida</taxon>
        <taxon>Poales</taxon>
        <taxon>Poaceae</taxon>
        <taxon>BOP clade</taxon>
        <taxon>Pooideae</taxon>
        <taxon>Stipodae</taxon>
        <taxon>Brachypodieae</taxon>
        <taxon>Brachypodium</taxon>
    </lineage>
</organism>
<proteinExistence type="predicted"/>
<evidence type="ECO:0000313" key="2">
    <source>
        <dbReference type="EMBL" id="PNT73889.1"/>
    </source>
</evidence>
<dbReference type="PANTHER" id="PTHR33377:SF56">
    <property type="entry name" value="RX N-TERMINAL DOMAIN-CONTAINING PROTEIN"/>
    <property type="match status" value="1"/>
</dbReference>
<dbReference type="EnsemblPlants" id="PNT73889">
    <property type="protein sequence ID" value="PNT73889"/>
    <property type="gene ID" value="BRADI_1g03672v3"/>
</dbReference>
<dbReference type="EMBL" id="CM000880">
    <property type="protein sequence ID" value="PNT73889.1"/>
    <property type="molecule type" value="Genomic_DNA"/>
</dbReference>
<keyword evidence="4" id="KW-1185">Reference proteome</keyword>
<feature type="compositionally biased region" description="Basic and acidic residues" evidence="1">
    <location>
        <begin position="185"/>
        <end position="207"/>
    </location>
</feature>
<evidence type="ECO:0000313" key="4">
    <source>
        <dbReference type="Proteomes" id="UP000008810"/>
    </source>
</evidence>
<accession>A0A2K2DHZ0</accession>
<name>A0A2K2DHZ0_BRADI</name>
<reference evidence="2 3" key="1">
    <citation type="journal article" date="2010" name="Nature">
        <title>Genome sequencing and analysis of the model grass Brachypodium distachyon.</title>
        <authorList>
            <consortium name="International Brachypodium Initiative"/>
        </authorList>
    </citation>
    <scope>NUCLEOTIDE SEQUENCE [LARGE SCALE GENOMIC DNA]</scope>
    <source>
        <strain evidence="2 3">Bd21</strain>
    </source>
</reference>
<gene>
    <name evidence="2" type="ORF">BRADI_1g03672v3</name>
</gene>
<dbReference type="AlphaFoldDB" id="A0A2K2DHZ0"/>
<reference evidence="3" key="3">
    <citation type="submission" date="2018-08" db="UniProtKB">
        <authorList>
            <consortium name="EnsemblPlants"/>
        </authorList>
    </citation>
    <scope>IDENTIFICATION</scope>
    <source>
        <strain evidence="3">cv. Bd21</strain>
    </source>
</reference>